<evidence type="ECO:0000256" key="8">
    <source>
        <dbReference type="ARBA" id="ARBA00023136"/>
    </source>
</evidence>
<dbReference type="InterPro" id="IPR002495">
    <property type="entry name" value="Glyco_trans_8"/>
</dbReference>
<evidence type="ECO:0000256" key="4">
    <source>
        <dbReference type="ARBA" id="ARBA00022679"/>
    </source>
</evidence>
<keyword evidence="4 14" id="KW-0808">Transferase</keyword>
<dbReference type="GO" id="GO:0140563">
    <property type="term" value="F:UDP-D-xylose:beta-D-glucoside alpha-1,3-D-xylosyltransferase activity"/>
    <property type="evidence" value="ECO:0007669"/>
    <property type="project" value="UniProtKB-EC"/>
</dbReference>
<evidence type="ECO:0000256" key="10">
    <source>
        <dbReference type="ARBA" id="ARBA00037301"/>
    </source>
</evidence>
<dbReference type="SUPFAM" id="SSF53448">
    <property type="entry name" value="Nucleotide-diphospho-sugar transferases"/>
    <property type="match status" value="1"/>
</dbReference>
<evidence type="ECO:0000256" key="12">
    <source>
        <dbReference type="ARBA" id="ARBA00049181"/>
    </source>
</evidence>
<feature type="transmembrane region" description="Helical" evidence="13">
    <location>
        <begin position="6"/>
        <end position="30"/>
    </location>
</feature>
<evidence type="ECO:0000256" key="13">
    <source>
        <dbReference type="SAM" id="Phobius"/>
    </source>
</evidence>
<evidence type="ECO:0000256" key="5">
    <source>
        <dbReference type="ARBA" id="ARBA00022692"/>
    </source>
</evidence>
<comment type="similarity">
    <text evidence="2">Belongs to the glycosyltransferase 8 family.</text>
</comment>
<dbReference type="PANTHER" id="PTHR46012:SF2">
    <property type="entry name" value="IP22168P"/>
    <property type="match status" value="1"/>
</dbReference>
<dbReference type="EMBL" id="GEFH01001422">
    <property type="protein sequence ID" value="JAP67159.1"/>
    <property type="molecule type" value="mRNA"/>
</dbReference>
<evidence type="ECO:0000256" key="3">
    <source>
        <dbReference type="ARBA" id="ARBA00022676"/>
    </source>
</evidence>
<evidence type="ECO:0000256" key="6">
    <source>
        <dbReference type="ARBA" id="ARBA00022968"/>
    </source>
</evidence>
<name>A0A131XJ83_9ACAR</name>
<dbReference type="PROSITE" id="PS51257">
    <property type="entry name" value="PROKAR_LIPOPROTEIN"/>
    <property type="match status" value="1"/>
</dbReference>
<keyword evidence="7 13" id="KW-1133">Transmembrane helix</keyword>
<keyword evidence="5 13" id="KW-0812">Transmembrane</keyword>
<dbReference type="EC" id="2.4.2.42" evidence="11"/>
<dbReference type="InterPro" id="IPR029044">
    <property type="entry name" value="Nucleotide-diphossugar_trans"/>
</dbReference>
<dbReference type="Gene3D" id="3.90.550.10">
    <property type="entry name" value="Spore Coat Polysaccharide Biosynthesis Protein SpsA, Chain A"/>
    <property type="match status" value="1"/>
</dbReference>
<dbReference type="GO" id="GO:0016266">
    <property type="term" value="P:protein O-linked glycosylation via N-acetyl-galactosamine"/>
    <property type="evidence" value="ECO:0007669"/>
    <property type="project" value="TreeGrafter"/>
</dbReference>
<dbReference type="PANTHER" id="PTHR46012">
    <property type="entry name" value="IP22168P"/>
    <property type="match status" value="1"/>
</dbReference>
<comment type="function">
    <text evidence="10">Glycosyltransferase which elongates the O-linked glucose attached to EGF-like repeats in the extracellular domain of Notch proteins by catalyzing the addition of xylose.</text>
</comment>
<evidence type="ECO:0000256" key="7">
    <source>
        <dbReference type="ARBA" id="ARBA00022989"/>
    </source>
</evidence>
<sequence>MADVRLAHVLAALCVLGLLGCLLVTHLGYVHVRVNWPQFRDIADIEVKHSVAFSDVALVRPPVSEKMTLVFVICENHFDLGIVAVKSAVAYSTTRLHLIVIADQYNQKRIRTEYSSWPDSVKKRVSCDVMPVWFPKESYYQWWAMFRPCTTQRLFLPSMLPNEDAVLYVDTDVVFVHPVEDFWRKFYAMNEWQMAGMAPETEDVKLNYYLTKALHPFVKPFALNAGLLMMNLTRMRAFDLEKRVMRLKQEYEGRIPWADQDLLNILFTQYPQGLFTFTCRWNYRGEHCHGEALCTDGPIAVVHASRKMILDHLEPAFVALHRAMQKFTLGRSLVHDFIVPLNESLQTTTSTGCTVELMKQLHLLRLSAARVDNITAKAATRSRT</sequence>
<organism evidence="14">
    <name type="scientific">Hyalomma excavatum</name>
    <dbReference type="NCBI Taxonomy" id="257692"/>
    <lineage>
        <taxon>Eukaryota</taxon>
        <taxon>Metazoa</taxon>
        <taxon>Ecdysozoa</taxon>
        <taxon>Arthropoda</taxon>
        <taxon>Chelicerata</taxon>
        <taxon>Arachnida</taxon>
        <taxon>Acari</taxon>
        <taxon>Parasitiformes</taxon>
        <taxon>Ixodida</taxon>
        <taxon>Ixodoidea</taxon>
        <taxon>Ixodidae</taxon>
        <taxon>Hyalomminae</taxon>
        <taxon>Hyalomma</taxon>
    </lineage>
</organism>
<protein>
    <recommendedName>
        <fullName evidence="11">UDP-D-xylose:beta-D-glucoside alpha-1,3-D-xylosyltransferase</fullName>
        <ecNumber evidence="11">2.4.2.42</ecNumber>
    </recommendedName>
</protein>
<dbReference type="AlphaFoldDB" id="A0A131XJ83"/>
<comment type="catalytic activity">
    <reaction evidence="12">
        <text>3-O-(beta-D-glucosyl)-L-seryl-[EGF-like domain protein] + UDP-alpha-D-xylose = 3-O-[alpha-D-xylosyl-(1-&gt;3)-beta-D-glucosyl]-L-seryl-[EGF-like domain protein] + UDP + H(+)</text>
        <dbReference type="Rhea" id="RHEA:56064"/>
        <dbReference type="Rhea" id="RHEA-COMP:14610"/>
        <dbReference type="Rhea" id="RHEA-COMP:14611"/>
        <dbReference type="ChEBI" id="CHEBI:15378"/>
        <dbReference type="ChEBI" id="CHEBI:57632"/>
        <dbReference type="ChEBI" id="CHEBI:58223"/>
        <dbReference type="ChEBI" id="CHEBI:140575"/>
        <dbReference type="ChEBI" id="CHEBI:140576"/>
        <dbReference type="EC" id="2.4.2.42"/>
    </reaction>
</comment>
<evidence type="ECO:0000313" key="14">
    <source>
        <dbReference type="EMBL" id="JAP67159.1"/>
    </source>
</evidence>
<comment type="subcellular location">
    <subcellularLocation>
        <location evidence="1">Membrane</location>
        <topology evidence="1">Single-pass type II membrane protein</topology>
    </subcellularLocation>
</comment>
<evidence type="ECO:0000256" key="9">
    <source>
        <dbReference type="ARBA" id="ARBA00023180"/>
    </source>
</evidence>
<evidence type="ECO:0000256" key="2">
    <source>
        <dbReference type="ARBA" id="ARBA00006351"/>
    </source>
</evidence>
<reference evidence="14" key="1">
    <citation type="journal article" date="2017" name="Ticks Tick Borne Dis.">
        <title>An insight into the sialome of Hyalomma excavatum.</title>
        <authorList>
            <person name="Ribeiro J.M."/>
            <person name="Slovak M."/>
            <person name="Francischetti I.M."/>
        </authorList>
    </citation>
    <scope>NUCLEOTIDE SEQUENCE</scope>
    <source>
        <strain evidence="14">Samish</strain>
        <tissue evidence="14">Salivary glands</tissue>
    </source>
</reference>
<evidence type="ECO:0000256" key="1">
    <source>
        <dbReference type="ARBA" id="ARBA00004606"/>
    </source>
</evidence>
<evidence type="ECO:0000256" key="11">
    <source>
        <dbReference type="ARBA" id="ARBA00038854"/>
    </source>
</evidence>
<keyword evidence="3" id="KW-0328">Glycosyltransferase</keyword>
<keyword evidence="6" id="KW-0735">Signal-anchor</keyword>
<keyword evidence="9" id="KW-0325">Glycoprotein</keyword>
<dbReference type="InterPro" id="IPR051993">
    <property type="entry name" value="Glycosyltransferase_8"/>
</dbReference>
<proteinExistence type="evidence at transcript level"/>
<keyword evidence="8 13" id="KW-0472">Membrane</keyword>
<dbReference type="Pfam" id="PF01501">
    <property type="entry name" value="Glyco_transf_8"/>
    <property type="match status" value="1"/>
</dbReference>
<dbReference type="GO" id="GO:0016020">
    <property type="term" value="C:membrane"/>
    <property type="evidence" value="ECO:0007669"/>
    <property type="project" value="UniProtKB-SubCell"/>
</dbReference>
<accession>A0A131XJ83</accession>